<dbReference type="Proteomes" id="UP000305401">
    <property type="component" value="Unassembled WGS sequence"/>
</dbReference>
<proteinExistence type="predicted"/>
<reference evidence="1" key="1">
    <citation type="submission" date="2019-04" db="EMBL/GenBank/DDBJ databases">
        <title>Microbes associate with the intestines of laboratory mice.</title>
        <authorList>
            <person name="Navarre W."/>
            <person name="Wong E."/>
            <person name="Huang K.C."/>
            <person name="Tropini C."/>
            <person name="Ng K."/>
            <person name="Yu B."/>
        </authorList>
    </citation>
    <scope>NUCLEOTIDE SEQUENCE</scope>
    <source>
        <strain evidence="1">NM86_A22</strain>
    </source>
</reference>
<evidence type="ECO:0000313" key="1">
    <source>
        <dbReference type="EMBL" id="THG54961.1"/>
    </source>
</evidence>
<keyword evidence="1" id="KW-0624">Polysaccharide degradation</keyword>
<keyword evidence="2" id="KW-1185">Reference proteome</keyword>
<keyword evidence="1" id="KW-0858">Xylan degradation</keyword>
<protein>
    <submittedName>
        <fullName evidence="1">Glycoside hydrolase xylanase</fullName>
    </submittedName>
</protein>
<keyword evidence="1" id="KW-0326">Glycosidase</keyword>
<sequence length="320" mass="35344">MKIIRAFISGCAIALGCGFGYAQKVVPIKYGDFENWVTRHISESRALGGKKRVLYEIAPDAVIEGNKPYNNMGGSPWATSNVYARVVGISKASNAVFPDRNPSGGRCCKLTTMMEECTVLGLIDLEVLVSGSIYLGWNNEPISSTSNPYGKMEMGIPYSERPKALRFDYRLLVPKDARRVHASGRDTKELPGSDHAEVYILLQRRWEDEKGNLYAKRVGTGRERFSNTTDGWVKKHDIPVIYGDATTNAAYKPYMGLIPASRPYYARNSKGKLVPVKEVGWDAPDATPTHLMVMASSGCGTAYEGTPGMTFWVDNFALTF</sequence>
<dbReference type="EMBL" id="SSTG01000007">
    <property type="protein sequence ID" value="THG54961.1"/>
    <property type="molecule type" value="Genomic_DNA"/>
</dbReference>
<keyword evidence="1" id="KW-0378">Hydrolase</keyword>
<keyword evidence="1" id="KW-0119">Carbohydrate metabolism</keyword>
<organism evidence="1 2">
    <name type="scientific">Muribaculum caecicola</name>
    <dbReference type="NCBI Taxonomy" id="3038144"/>
    <lineage>
        <taxon>Bacteria</taxon>
        <taxon>Pseudomonadati</taxon>
        <taxon>Bacteroidota</taxon>
        <taxon>Bacteroidia</taxon>
        <taxon>Bacteroidales</taxon>
        <taxon>Muribaculaceae</taxon>
        <taxon>Muribaculum</taxon>
    </lineage>
</organism>
<gene>
    <name evidence="1" type="ORF">E5990_01425</name>
</gene>
<accession>A0AC61S834</accession>
<evidence type="ECO:0000313" key="2">
    <source>
        <dbReference type="Proteomes" id="UP000305401"/>
    </source>
</evidence>
<name>A0AC61S834_9BACT</name>
<comment type="caution">
    <text evidence="1">The sequence shown here is derived from an EMBL/GenBank/DDBJ whole genome shotgun (WGS) entry which is preliminary data.</text>
</comment>